<evidence type="ECO:0000313" key="4">
    <source>
        <dbReference type="RefSeq" id="XP_056686135.1"/>
    </source>
</evidence>
<sequence>MAFIKPRELGGKILRKKECVPSPPSYVKLSSNNGNDDDDEEGTPKGHVPVMVGNIDEGELKRFVVPTGFMKDPSIVTLLKLSAAEFGYNQEGVLQIPCHPECFQKIIGKLYKKRSYFII</sequence>
<dbReference type="PANTHER" id="PTHR31374">
    <property type="entry name" value="AUXIN-INDUCED PROTEIN-LIKE-RELATED"/>
    <property type="match status" value="1"/>
</dbReference>
<dbReference type="PANTHER" id="PTHR31374:SF30">
    <property type="entry name" value="SAUR-LIKE AUXIN-RESPONSIVE FAMILY PROTEIN"/>
    <property type="match status" value="1"/>
</dbReference>
<gene>
    <name evidence="4" type="primary">LOC110775261</name>
</gene>
<accession>A0ABM3QS12</accession>
<reference evidence="3" key="1">
    <citation type="journal article" date="2021" name="Nat. Commun.">
        <title>Genomic analyses provide insights into spinach domestication and the genetic basis of agronomic traits.</title>
        <authorList>
            <person name="Cai X."/>
            <person name="Sun X."/>
            <person name="Xu C."/>
            <person name="Sun H."/>
            <person name="Wang X."/>
            <person name="Ge C."/>
            <person name="Zhang Z."/>
            <person name="Wang Q."/>
            <person name="Fei Z."/>
            <person name="Jiao C."/>
            <person name="Wang Q."/>
        </authorList>
    </citation>
    <scope>NUCLEOTIDE SEQUENCE [LARGE SCALE GENOMIC DNA]</scope>
    <source>
        <strain evidence="3">cv. Varoflay</strain>
    </source>
</reference>
<comment type="similarity">
    <text evidence="1">Belongs to the ARG7 family.</text>
</comment>
<evidence type="ECO:0000256" key="1">
    <source>
        <dbReference type="ARBA" id="ARBA00006974"/>
    </source>
</evidence>
<evidence type="ECO:0000313" key="3">
    <source>
        <dbReference type="Proteomes" id="UP000813463"/>
    </source>
</evidence>
<proteinExistence type="inferred from homology"/>
<organism evidence="3 4">
    <name type="scientific">Spinacia oleracea</name>
    <name type="common">Spinach</name>
    <dbReference type="NCBI Taxonomy" id="3562"/>
    <lineage>
        <taxon>Eukaryota</taxon>
        <taxon>Viridiplantae</taxon>
        <taxon>Streptophyta</taxon>
        <taxon>Embryophyta</taxon>
        <taxon>Tracheophyta</taxon>
        <taxon>Spermatophyta</taxon>
        <taxon>Magnoliopsida</taxon>
        <taxon>eudicotyledons</taxon>
        <taxon>Gunneridae</taxon>
        <taxon>Pentapetalae</taxon>
        <taxon>Caryophyllales</taxon>
        <taxon>Chenopodiaceae</taxon>
        <taxon>Chenopodioideae</taxon>
        <taxon>Anserineae</taxon>
        <taxon>Spinacia</taxon>
    </lineage>
</organism>
<dbReference type="InterPro" id="IPR003676">
    <property type="entry name" value="SAUR_fam"/>
</dbReference>
<dbReference type="GeneID" id="110775261"/>
<protein>
    <submittedName>
        <fullName evidence="4">Auxin-responsive protein SAUR71-like</fullName>
    </submittedName>
</protein>
<reference evidence="4" key="2">
    <citation type="submission" date="2025-08" db="UniProtKB">
        <authorList>
            <consortium name="RefSeq"/>
        </authorList>
    </citation>
    <scope>IDENTIFICATION</scope>
    <source>
        <tissue evidence="4">Leaf</tissue>
    </source>
</reference>
<keyword evidence="3" id="KW-1185">Reference proteome</keyword>
<dbReference type="Pfam" id="PF02519">
    <property type="entry name" value="Auxin_inducible"/>
    <property type="match status" value="1"/>
</dbReference>
<feature type="region of interest" description="Disordered" evidence="2">
    <location>
        <begin position="21"/>
        <end position="51"/>
    </location>
</feature>
<evidence type="ECO:0000256" key="2">
    <source>
        <dbReference type="SAM" id="MobiDB-lite"/>
    </source>
</evidence>
<name>A0ABM3QS12_SPIOL</name>
<dbReference type="RefSeq" id="XP_056686135.1">
    <property type="nucleotide sequence ID" value="XM_056830157.1"/>
</dbReference>
<dbReference type="Proteomes" id="UP000813463">
    <property type="component" value="Chromosome 5"/>
</dbReference>